<dbReference type="AlphaFoldDB" id="A0A1I4XB31"/>
<dbReference type="NCBIfam" id="NF003765">
    <property type="entry name" value="PRK05359.1"/>
    <property type="match status" value="1"/>
</dbReference>
<dbReference type="EMBL" id="FOVE01000005">
    <property type="protein sequence ID" value="SFN22703.1"/>
    <property type="molecule type" value="Genomic_DNA"/>
</dbReference>
<accession>A0A1I4XB31</accession>
<name>A0A1I4XB31_9NEIS</name>
<dbReference type="InterPro" id="IPR013520">
    <property type="entry name" value="Ribonucl_H"/>
</dbReference>
<dbReference type="Pfam" id="PF00929">
    <property type="entry name" value="RNase_T"/>
    <property type="match status" value="1"/>
</dbReference>
<evidence type="ECO:0000313" key="9">
    <source>
        <dbReference type="Proteomes" id="UP000242869"/>
    </source>
</evidence>
<evidence type="ECO:0000259" key="7">
    <source>
        <dbReference type="SMART" id="SM00479"/>
    </source>
</evidence>
<gene>
    <name evidence="6" type="primary">orn</name>
    <name evidence="8" type="ORF">SAMN05660284_00921</name>
</gene>
<protein>
    <recommendedName>
        <fullName evidence="5 6">Oligoribonuclease</fullName>
        <ecNumber evidence="6">3.1.-.-</ecNumber>
    </recommendedName>
</protein>
<dbReference type="InterPro" id="IPR022894">
    <property type="entry name" value="Oligoribonuclease"/>
</dbReference>
<dbReference type="CDD" id="cd06135">
    <property type="entry name" value="Orn"/>
    <property type="match status" value="1"/>
</dbReference>
<comment type="function">
    <text evidence="6">3'-to-5' exoribonuclease specific for small oligoribonucleotides.</text>
</comment>
<dbReference type="GO" id="GO:0003676">
    <property type="term" value="F:nucleic acid binding"/>
    <property type="evidence" value="ECO:0007669"/>
    <property type="project" value="InterPro"/>
</dbReference>
<evidence type="ECO:0000313" key="8">
    <source>
        <dbReference type="EMBL" id="SFN22703.1"/>
    </source>
</evidence>
<keyword evidence="2 6" id="KW-0540">Nuclease</keyword>
<dbReference type="EC" id="3.1.-.-" evidence="6"/>
<evidence type="ECO:0000256" key="6">
    <source>
        <dbReference type="HAMAP-Rule" id="MF_00045"/>
    </source>
</evidence>
<keyword evidence="6" id="KW-0963">Cytoplasm</keyword>
<comment type="similarity">
    <text evidence="1 6">Belongs to the oligoribonuclease family.</text>
</comment>
<dbReference type="GO" id="GO:0006259">
    <property type="term" value="P:DNA metabolic process"/>
    <property type="evidence" value="ECO:0007669"/>
    <property type="project" value="UniProtKB-ARBA"/>
</dbReference>
<dbReference type="GO" id="GO:0005737">
    <property type="term" value="C:cytoplasm"/>
    <property type="evidence" value="ECO:0007669"/>
    <property type="project" value="UniProtKB-SubCell"/>
</dbReference>
<dbReference type="GO" id="GO:0000175">
    <property type="term" value="F:3'-5'-RNA exonuclease activity"/>
    <property type="evidence" value="ECO:0007669"/>
    <property type="project" value="InterPro"/>
</dbReference>
<sequence length="183" mass="21498">MPQDQNNLIWLDMEMSGLDPERERIIEVALVVTNANLETVAEAPVWVIHQSDELLDAMDDWNKNTHGKSGLIDRVRASTLTEAQVEDEIIRFLELHVPKGVSPLCGNSVHQDRRFIVKFMPRLDQYLHYRIIDVSVLKELCKRWRPEVYARFQKEGKHEALADIYESIEEMKFYRENFLKMAE</sequence>
<dbReference type="RefSeq" id="WP_091191974.1">
    <property type="nucleotide sequence ID" value="NZ_FOVE01000005.1"/>
</dbReference>
<dbReference type="OrthoDB" id="9801329at2"/>
<dbReference type="PANTHER" id="PTHR11046:SF0">
    <property type="entry name" value="OLIGORIBONUCLEASE, MITOCHONDRIAL"/>
    <property type="match status" value="1"/>
</dbReference>
<comment type="subcellular location">
    <subcellularLocation>
        <location evidence="6">Cytoplasm</location>
    </subcellularLocation>
</comment>
<organism evidence="8 9">
    <name type="scientific">Formivibrio citricus</name>
    <dbReference type="NCBI Taxonomy" id="83765"/>
    <lineage>
        <taxon>Bacteria</taxon>
        <taxon>Pseudomonadati</taxon>
        <taxon>Pseudomonadota</taxon>
        <taxon>Betaproteobacteria</taxon>
        <taxon>Neisseriales</taxon>
        <taxon>Chitinibacteraceae</taxon>
        <taxon>Formivibrio</taxon>
    </lineage>
</organism>
<dbReference type="SMART" id="SM00479">
    <property type="entry name" value="EXOIII"/>
    <property type="match status" value="1"/>
</dbReference>
<reference evidence="9" key="1">
    <citation type="submission" date="2016-10" db="EMBL/GenBank/DDBJ databases">
        <authorList>
            <person name="Varghese N."/>
            <person name="Submissions S."/>
        </authorList>
    </citation>
    <scope>NUCLEOTIDE SEQUENCE [LARGE SCALE GENOMIC DNA]</scope>
    <source>
        <strain evidence="9">DSM 6150</strain>
    </source>
</reference>
<feature type="active site" evidence="6">
    <location>
        <position position="129"/>
    </location>
</feature>
<dbReference type="Proteomes" id="UP000242869">
    <property type="component" value="Unassembled WGS sequence"/>
</dbReference>
<dbReference type="SUPFAM" id="SSF53098">
    <property type="entry name" value="Ribonuclease H-like"/>
    <property type="match status" value="1"/>
</dbReference>
<dbReference type="FunFam" id="3.30.420.10:FF:000003">
    <property type="entry name" value="Oligoribonuclease"/>
    <property type="match status" value="1"/>
</dbReference>
<dbReference type="InterPro" id="IPR012337">
    <property type="entry name" value="RNaseH-like_sf"/>
</dbReference>
<keyword evidence="4 6" id="KW-0269">Exonuclease</keyword>
<evidence type="ECO:0000256" key="2">
    <source>
        <dbReference type="ARBA" id="ARBA00022722"/>
    </source>
</evidence>
<feature type="domain" description="Exonuclease" evidence="7">
    <location>
        <begin position="7"/>
        <end position="180"/>
    </location>
</feature>
<proteinExistence type="inferred from homology"/>
<dbReference type="STRING" id="83765.SAMN05660284_00921"/>
<keyword evidence="3 6" id="KW-0378">Hydrolase</keyword>
<keyword evidence="9" id="KW-1185">Reference proteome</keyword>
<evidence type="ECO:0000256" key="5">
    <source>
        <dbReference type="ARBA" id="ARBA00070964"/>
    </source>
</evidence>
<evidence type="ECO:0000256" key="4">
    <source>
        <dbReference type="ARBA" id="ARBA00022839"/>
    </source>
</evidence>
<evidence type="ECO:0000256" key="3">
    <source>
        <dbReference type="ARBA" id="ARBA00022801"/>
    </source>
</evidence>
<dbReference type="InterPro" id="IPR036397">
    <property type="entry name" value="RNaseH_sf"/>
</dbReference>
<evidence type="ECO:0000256" key="1">
    <source>
        <dbReference type="ARBA" id="ARBA00009921"/>
    </source>
</evidence>
<dbReference type="PANTHER" id="PTHR11046">
    <property type="entry name" value="OLIGORIBONUCLEASE, MITOCHONDRIAL"/>
    <property type="match status" value="1"/>
</dbReference>
<dbReference type="HAMAP" id="MF_00045">
    <property type="entry name" value="Oligoribonuclease"/>
    <property type="match status" value="1"/>
</dbReference>
<dbReference type="Gene3D" id="3.30.420.10">
    <property type="entry name" value="Ribonuclease H-like superfamily/Ribonuclease H"/>
    <property type="match status" value="1"/>
</dbReference>